<sequence length="769" mass="86899">MNGKVIYFAIASTIGVLSALDNKLFFSMFAVYVLFLLIRKSFSKYKMTAIFAVFFIFFLSAKGSFLYKKTDFSGDETNFLIYFNKELHVDGELMKTYAADQKTGEEFAIRYRVLSKEEKAALPDFLLGKQCLAVGKLEKPALPRNKNAFNYRKYLNREGIHWVLKIDDIHFQTCKPQSSFLISLRILRQNGISYIERYFPDNAAQVSAALIFGERNLYEPEILKTYEKIGIVHLLAISGLQVSLLSGMIFIFGLRIGITKERMQNALLIVLPVYGILTGASPSVIRAVIMTILVLISLKFTFKHRLSPIDAVSIALMCYTFFNPFVIYNAGFQLSFTVSYCLILSASSILPRFKSHILALLATTLISQLSSLPIVLFHFYEISIISLLANLFFVPLYSFVFTPAALISFMIHFISPKLAAPLVNFFDSLVTFSNGIAHILSEFPYATVTLGRPHLIVLLLYVITLLLFFYLWEKKKVLIRIFWIPVVSMIIQGMLHYISPYGEVTFIDVGQGDSILIRLPHGQGTFLIDTGGTIRFEKEKWQERKKDFEVGKNVVVPFLKSKGITTIDKLILTHGDQDHIGGAHALLEEMNVKEILLPLIAEKSELERKIIKKADEKNIPVKFAKGQEGWKSGNSLFQILLPVEKQVLDRNNGSIVILAKIGGLKWLLTGDLEKEGEEVLVNNYKHTAIDVIKVGHHGSKSSTSDELLRHFSPKGAIISAGENNRYGHPHKEVLHRLEKYKIKIFRTDQQGAVTYSFRGNHGTFSVVIP</sequence>
<evidence type="ECO:0000313" key="9">
    <source>
        <dbReference type="Proteomes" id="UP000027602"/>
    </source>
</evidence>
<dbReference type="InterPro" id="IPR001279">
    <property type="entry name" value="Metallo-B-lactamas"/>
</dbReference>
<evidence type="ECO:0000256" key="1">
    <source>
        <dbReference type="ARBA" id="ARBA00004651"/>
    </source>
</evidence>
<evidence type="ECO:0000256" key="5">
    <source>
        <dbReference type="ARBA" id="ARBA00023136"/>
    </source>
</evidence>
<dbReference type="GO" id="GO:0005886">
    <property type="term" value="C:plasma membrane"/>
    <property type="evidence" value="ECO:0007669"/>
    <property type="project" value="UniProtKB-SubCell"/>
</dbReference>
<dbReference type="SMART" id="SM00849">
    <property type="entry name" value="Lactamase_B"/>
    <property type="match status" value="1"/>
</dbReference>
<dbReference type="AlphaFoldDB" id="I3EAQ1"/>
<feature type="transmembrane region" description="Helical" evidence="6">
    <location>
        <begin position="325"/>
        <end position="345"/>
    </location>
</feature>
<feature type="transmembrane region" description="Helical" evidence="6">
    <location>
        <begin position="231"/>
        <end position="254"/>
    </location>
</feature>
<dbReference type="CDD" id="cd07731">
    <property type="entry name" value="ComA-like_MBL-fold"/>
    <property type="match status" value="1"/>
</dbReference>
<feature type="transmembrane region" description="Helical" evidence="6">
    <location>
        <begin position="453"/>
        <end position="472"/>
    </location>
</feature>
<dbReference type="Proteomes" id="UP000027602">
    <property type="component" value="Chromosome"/>
</dbReference>
<dbReference type="InterPro" id="IPR052159">
    <property type="entry name" value="Competence_DNA_uptake"/>
</dbReference>
<dbReference type="InterPro" id="IPR036866">
    <property type="entry name" value="RibonucZ/Hydroxyglut_hydro"/>
</dbReference>
<feature type="domain" description="Metallo-beta-lactamase" evidence="7">
    <location>
        <begin position="511"/>
        <end position="722"/>
    </location>
</feature>
<feature type="transmembrane region" description="Helical" evidence="6">
    <location>
        <begin position="392"/>
        <end position="415"/>
    </location>
</feature>
<feature type="transmembrane region" description="Helical" evidence="6">
    <location>
        <begin position="49"/>
        <end position="67"/>
    </location>
</feature>
<keyword evidence="4 6" id="KW-1133">Transmembrane helix</keyword>
<dbReference type="eggNOG" id="COG0658">
    <property type="taxonomic scope" value="Bacteria"/>
</dbReference>
<evidence type="ECO:0000259" key="7">
    <source>
        <dbReference type="SMART" id="SM00849"/>
    </source>
</evidence>
<dbReference type="Pfam" id="PF13567">
    <property type="entry name" value="DUF4131"/>
    <property type="match status" value="1"/>
</dbReference>
<proteinExistence type="predicted"/>
<keyword evidence="2" id="KW-1003">Cell membrane</keyword>
<dbReference type="Gene3D" id="3.60.15.10">
    <property type="entry name" value="Ribonuclease Z/Hydroxyacylglutathione hydrolase-like"/>
    <property type="match status" value="1"/>
</dbReference>
<name>I3EAQ1_BACMM</name>
<dbReference type="NCBIfam" id="TIGR00361">
    <property type="entry name" value="ComEC_Rec2"/>
    <property type="match status" value="1"/>
</dbReference>
<dbReference type="InterPro" id="IPR004477">
    <property type="entry name" value="ComEC_N"/>
</dbReference>
<dbReference type="Pfam" id="PF00753">
    <property type="entry name" value="Lactamase_B"/>
    <property type="match status" value="1"/>
</dbReference>
<dbReference type="HOGENOM" id="CLU_010363_2_3_9"/>
<evidence type="ECO:0000313" key="8">
    <source>
        <dbReference type="EMBL" id="AIE60810.1"/>
    </source>
</evidence>
<accession>I3EAQ1</accession>
<evidence type="ECO:0000256" key="6">
    <source>
        <dbReference type="SAM" id="Phobius"/>
    </source>
</evidence>
<dbReference type="PANTHER" id="PTHR30619:SF1">
    <property type="entry name" value="RECOMBINATION PROTEIN 2"/>
    <property type="match status" value="1"/>
</dbReference>
<dbReference type="EMBL" id="CP007739">
    <property type="protein sequence ID" value="AIE60810.1"/>
    <property type="molecule type" value="Genomic_DNA"/>
</dbReference>
<evidence type="ECO:0000256" key="4">
    <source>
        <dbReference type="ARBA" id="ARBA00022989"/>
    </source>
</evidence>
<evidence type="ECO:0000256" key="2">
    <source>
        <dbReference type="ARBA" id="ARBA00022475"/>
    </source>
</evidence>
<organism evidence="8 9">
    <name type="scientific">Bacillus methanolicus (strain MGA3 / ATCC 53907)</name>
    <dbReference type="NCBI Taxonomy" id="796606"/>
    <lineage>
        <taxon>Bacteria</taxon>
        <taxon>Bacillati</taxon>
        <taxon>Bacillota</taxon>
        <taxon>Bacilli</taxon>
        <taxon>Bacillales</taxon>
        <taxon>Bacillaceae</taxon>
        <taxon>Bacillus</taxon>
    </lineage>
</organism>
<dbReference type="InterPro" id="IPR035681">
    <property type="entry name" value="ComA-like_MBL"/>
</dbReference>
<dbReference type="STRING" id="796606.BMMGA3_12085"/>
<feature type="transmembrane region" description="Helical" evidence="6">
    <location>
        <begin position="266"/>
        <end position="296"/>
    </location>
</feature>
<dbReference type="eggNOG" id="COG2333">
    <property type="taxonomic scope" value="Bacteria"/>
</dbReference>
<dbReference type="NCBIfam" id="TIGR00360">
    <property type="entry name" value="ComEC_N-term"/>
    <property type="match status" value="1"/>
</dbReference>
<feature type="transmembrane region" description="Helical" evidence="6">
    <location>
        <begin position="357"/>
        <end position="380"/>
    </location>
</feature>
<dbReference type="RefSeq" id="WP_004435854.1">
    <property type="nucleotide sequence ID" value="NZ_ADWW01000002.1"/>
</dbReference>
<dbReference type="KEGG" id="bmet:BMMGA3_12085"/>
<reference evidence="8 9" key="1">
    <citation type="journal article" date="2015" name="BMC Genomics">
        <title>Transcriptome analysis of thermophilic methylotrophic Bacillus methanolicus MGA3 using RNA-sequencing provides detailed insights into its previously uncharted transcriptional landscape.</title>
        <authorList>
            <person name="Irla M."/>
            <person name="Neshat A."/>
            <person name="Brautaset T."/>
            <person name="Ruckert C."/>
            <person name="Kalinowski J."/>
            <person name="Wendisch V.F."/>
        </authorList>
    </citation>
    <scope>NUCLEOTIDE SEQUENCE [LARGE SCALE GENOMIC DNA]</scope>
    <source>
        <strain evidence="9">MGA3 / ATCC 53907</strain>
    </source>
</reference>
<comment type="subcellular location">
    <subcellularLocation>
        <location evidence="1">Cell membrane</location>
        <topology evidence="1">Multi-pass membrane protein</topology>
    </subcellularLocation>
</comment>
<dbReference type="GO" id="GO:0030420">
    <property type="term" value="P:establishment of competence for transformation"/>
    <property type="evidence" value="ECO:0007669"/>
    <property type="project" value="InterPro"/>
</dbReference>
<feature type="transmembrane region" description="Helical" evidence="6">
    <location>
        <begin position="477"/>
        <end position="498"/>
    </location>
</feature>
<dbReference type="SUPFAM" id="SSF56281">
    <property type="entry name" value="Metallo-hydrolase/oxidoreductase"/>
    <property type="match status" value="1"/>
</dbReference>
<dbReference type="InterPro" id="IPR025405">
    <property type="entry name" value="DUF4131"/>
</dbReference>
<dbReference type="PANTHER" id="PTHR30619">
    <property type="entry name" value="DNA INTERNALIZATION/COMPETENCE PROTEIN COMEC/REC2"/>
    <property type="match status" value="1"/>
</dbReference>
<dbReference type="InterPro" id="IPR004797">
    <property type="entry name" value="Competence_ComEC/Rec2"/>
</dbReference>
<keyword evidence="3 6" id="KW-0812">Transmembrane</keyword>
<keyword evidence="5 6" id="KW-0472">Membrane</keyword>
<keyword evidence="9" id="KW-1185">Reference proteome</keyword>
<protein>
    <submittedName>
        <fullName evidence="8">DNA internalization-related competence protein ComEC/Rec2</fullName>
    </submittedName>
</protein>
<dbReference type="Pfam" id="PF03772">
    <property type="entry name" value="Competence"/>
    <property type="match status" value="1"/>
</dbReference>
<dbReference type="OrthoDB" id="9761531at2"/>
<evidence type="ECO:0000256" key="3">
    <source>
        <dbReference type="ARBA" id="ARBA00022692"/>
    </source>
</evidence>
<feature type="transmembrane region" description="Helical" evidence="6">
    <location>
        <begin position="6"/>
        <end position="37"/>
    </location>
</feature>
<gene>
    <name evidence="8" type="ORF">BMMGA3_12085</name>
</gene>